<dbReference type="KEGG" id="eke:EK0264_10410"/>
<sequence>MAGDGDVADEPDLGALLARLLPRLAALEAPILQAEGLSMWEYAIVTELASGDAVSQVELSARTRRDPTRLGRHLDDLAARSIVVRERSADGRQRTVRLTKQGRAAYSRVKQAIRQIEDDLLTASLSAADARRLRQILARLVALD</sequence>
<dbReference type="Proteomes" id="UP000463857">
    <property type="component" value="Chromosome"/>
</dbReference>
<proteinExistence type="predicted"/>
<dbReference type="InterPro" id="IPR036390">
    <property type="entry name" value="WH_DNA-bd_sf"/>
</dbReference>
<dbReference type="RefSeq" id="WP_159545361.1">
    <property type="nucleotide sequence ID" value="NZ_CP047156.1"/>
</dbReference>
<dbReference type="PANTHER" id="PTHR33164">
    <property type="entry name" value="TRANSCRIPTIONAL REGULATOR, MARR FAMILY"/>
    <property type="match status" value="1"/>
</dbReference>
<dbReference type="AlphaFoldDB" id="A0A7L4YPC5"/>
<dbReference type="EMBL" id="CP047156">
    <property type="protein sequence ID" value="QHC00659.1"/>
    <property type="molecule type" value="Genomic_DNA"/>
</dbReference>
<feature type="domain" description="HTH marR-type" evidence="1">
    <location>
        <begin position="10"/>
        <end position="142"/>
    </location>
</feature>
<reference evidence="2 3" key="1">
    <citation type="journal article" date="2018" name="Int. J. Syst. Evol. Microbiol.">
        <title>Epidermidibacterium keratini gen. nov., sp. nov., a member of the family Sporichthyaceae, isolated from keratin epidermis.</title>
        <authorList>
            <person name="Lee D.G."/>
            <person name="Trujillo M.E."/>
            <person name="Kang S."/>
            <person name="Nam J.J."/>
            <person name="Kim Y.J."/>
        </authorList>
    </citation>
    <scope>NUCLEOTIDE SEQUENCE [LARGE SCALE GENOMIC DNA]</scope>
    <source>
        <strain evidence="2 3">EPI-7</strain>
    </source>
</reference>
<dbReference type="Gene3D" id="1.10.10.10">
    <property type="entry name" value="Winged helix-like DNA-binding domain superfamily/Winged helix DNA-binding domain"/>
    <property type="match status" value="1"/>
</dbReference>
<name>A0A7L4YPC5_9ACTN</name>
<dbReference type="SUPFAM" id="SSF46785">
    <property type="entry name" value="Winged helix' DNA-binding domain"/>
    <property type="match status" value="1"/>
</dbReference>
<dbReference type="InParanoid" id="A0A7L4YPC5"/>
<dbReference type="PANTHER" id="PTHR33164:SF43">
    <property type="entry name" value="HTH-TYPE TRANSCRIPTIONAL REPRESSOR YETL"/>
    <property type="match status" value="1"/>
</dbReference>
<protein>
    <submittedName>
        <fullName evidence="2">MarR family transcriptional regulator</fullName>
    </submittedName>
</protein>
<dbReference type="InterPro" id="IPR036388">
    <property type="entry name" value="WH-like_DNA-bd_sf"/>
</dbReference>
<organism evidence="2 3">
    <name type="scientific">Epidermidibacterium keratini</name>
    <dbReference type="NCBI Taxonomy" id="1891644"/>
    <lineage>
        <taxon>Bacteria</taxon>
        <taxon>Bacillati</taxon>
        <taxon>Actinomycetota</taxon>
        <taxon>Actinomycetes</taxon>
        <taxon>Sporichthyales</taxon>
        <taxon>Sporichthyaceae</taxon>
        <taxon>Epidermidibacterium</taxon>
    </lineage>
</organism>
<dbReference type="InterPro" id="IPR039422">
    <property type="entry name" value="MarR/SlyA-like"/>
</dbReference>
<dbReference type="PROSITE" id="PS50995">
    <property type="entry name" value="HTH_MARR_2"/>
    <property type="match status" value="1"/>
</dbReference>
<evidence type="ECO:0000313" key="3">
    <source>
        <dbReference type="Proteomes" id="UP000463857"/>
    </source>
</evidence>
<evidence type="ECO:0000313" key="2">
    <source>
        <dbReference type="EMBL" id="QHC00659.1"/>
    </source>
</evidence>
<dbReference type="SMART" id="SM00347">
    <property type="entry name" value="HTH_MARR"/>
    <property type="match status" value="1"/>
</dbReference>
<accession>A0A7L4YPC5</accession>
<dbReference type="InterPro" id="IPR000835">
    <property type="entry name" value="HTH_MarR-typ"/>
</dbReference>
<dbReference type="GO" id="GO:0003700">
    <property type="term" value="F:DNA-binding transcription factor activity"/>
    <property type="evidence" value="ECO:0007669"/>
    <property type="project" value="InterPro"/>
</dbReference>
<dbReference type="GO" id="GO:0006950">
    <property type="term" value="P:response to stress"/>
    <property type="evidence" value="ECO:0007669"/>
    <property type="project" value="TreeGrafter"/>
</dbReference>
<gene>
    <name evidence="2" type="ORF">EK0264_10410</name>
</gene>
<keyword evidence="3" id="KW-1185">Reference proteome</keyword>
<dbReference type="InterPro" id="IPR027395">
    <property type="entry name" value="WH_DNA-bd_dom"/>
</dbReference>
<evidence type="ECO:0000259" key="1">
    <source>
        <dbReference type="PROSITE" id="PS50995"/>
    </source>
</evidence>
<dbReference type="Pfam" id="PF13601">
    <property type="entry name" value="HTH_34"/>
    <property type="match status" value="1"/>
</dbReference>
<dbReference type="OrthoDB" id="5148120at2"/>